<dbReference type="GeneID" id="37011347"/>
<evidence type="ECO:0000313" key="1">
    <source>
        <dbReference type="EMBL" id="PWN21220.1"/>
    </source>
</evidence>
<proteinExistence type="predicted"/>
<organism evidence="1 2">
    <name type="scientific">Pseudomicrostroma glucosiphilum</name>
    <dbReference type="NCBI Taxonomy" id="1684307"/>
    <lineage>
        <taxon>Eukaryota</taxon>
        <taxon>Fungi</taxon>
        <taxon>Dikarya</taxon>
        <taxon>Basidiomycota</taxon>
        <taxon>Ustilaginomycotina</taxon>
        <taxon>Exobasidiomycetes</taxon>
        <taxon>Microstromatales</taxon>
        <taxon>Microstromatales incertae sedis</taxon>
        <taxon>Pseudomicrostroma</taxon>
    </lineage>
</organism>
<evidence type="ECO:0000313" key="2">
    <source>
        <dbReference type="Proteomes" id="UP000245942"/>
    </source>
</evidence>
<dbReference type="AlphaFoldDB" id="A0A316U7K5"/>
<sequence length="232" mass="24560">MSDIQATNIGARKASWRLLFLIATSVLLFTASTTFAASEEQLNLFRRKSAARRHTGVGYLDEVDRVEFVKRAKKTSKSVTCTSSLSCPTSALPQPGFDVGKVAGVATDLASHSWEYGVVFDALLELCSPTRSVFSSTAFPSGKVPSVAVSTHTALSYIKPLIRTNSNSLIDGAGSLTDPASLTTGAILVGQTTPAYLTAAKKQIATLYAGPKFYNGAISARADVAELWADAM</sequence>
<keyword evidence="2" id="KW-1185">Reference proteome</keyword>
<dbReference type="PANTHER" id="PTHR41814">
    <property type="entry name" value="EXPRESSED PROTEIN"/>
    <property type="match status" value="1"/>
</dbReference>
<dbReference type="EMBL" id="KZ819326">
    <property type="protein sequence ID" value="PWN21220.1"/>
    <property type="molecule type" value="Genomic_DNA"/>
</dbReference>
<gene>
    <name evidence="1" type="ORF">BCV69DRAFT_190654</name>
</gene>
<name>A0A316U7K5_9BASI</name>
<dbReference type="OrthoDB" id="4138492at2759"/>
<dbReference type="PANTHER" id="PTHR41814:SF1">
    <property type="entry name" value="CELLULASE"/>
    <property type="match status" value="1"/>
</dbReference>
<dbReference type="STRING" id="1684307.A0A316U7K5"/>
<dbReference type="RefSeq" id="XP_025348380.1">
    <property type="nucleotide sequence ID" value="XM_025489613.1"/>
</dbReference>
<reference evidence="1 2" key="1">
    <citation type="journal article" date="2018" name="Mol. Biol. Evol.">
        <title>Broad Genomic Sampling Reveals a Smut Pathogenic Ancestry of the Fungal Clade Ustilaginomycotina.</title>
        <authorList>
            <person name="Kijpornyongpan T."/>
            <person name="Mondo S.J."/>
            <person name="Barry K."/>
            <person name="Sandor L."/>
            <person name="Lee J."/>
            <person name="Lipzen A."/>
            <person name="Pangilinan J."/>
            <person name="LaButti K."/>
            <person name="Hainaut M."/>
            <person name="Henrissat B."/>
            <person name="Grigoriev I.V."/>
            <person name="Spatafora J.W."/>
            <person name="Aime M.C."/>
        </authorList>
    </citation>
    <scope>NUCLEOTIDE SEQUENCE [LARGE SCALE GENOMIC DNA]</scope>
    <source>
        <strain evidence="1 2">MCA 4718</strain>
    </source>
</reference>
<dbReference type="Proteomes" id="UP000245942">
    <property type="component" value="Unassembled WGS sequence"/>
</dbReference>
<accession>A0A316U7K5</accession>
<protein>
    <submittedName>
        <fullName evidence="1">Uncharacterized protein</fullName>
    </submittedName>
</protein>